<evidence type="ECO:0000256" key="1">
    <source>
        <dbReference type="SAM" id="MobiDB-lite"/>
    </source>
</evidence>
<dbReference type="Pfam" id="PF26215">
    <property type="entry name" value="HTH_animal"/>
    <property type="match status" value="1"/>
</dbReference>
<feature type="region of interest" description="Disordered" evidence="1">
    <location>
        <begin position="371"/>
        <end position="400"/>
    </location>
</feature>
<proteinExistence type="predicted"/>
<dbReference type="PANTHER" id="PTHR21301">
    <property type="entry name" value="REVERSE TRANSCRIPTASE"/>
    <property type="match status" value="1"/>
</dbReference>
<dbReference type="PROSITE" id="PS50878">
    <property type="entry name" value="RT_POL"/>
    <property type="match status" value="1"/>
</dbReference>
<feature type="domain" description="Reverse transcriptase" evidence="2">
    <location>
        <begin position="17"/>
        <end position="267"/>
    </location>
</feature>
<comment type="caution">
    <text evidence="3">The sequence shown here is derived from an EMBL/GenBank/DDBJ whole genome shotgun (WGS) entry which is preliminary data.</text>
</comment>
<evidence type="ECO:0000313" key="4">
    <source>
        <dbReference type="Proteomes" id="UP000663823"/>
    </source>
</evidence>
<organism evidence="3 4">
    <name type="scientific">Rotaria sordida</name>
    <dbReference type="NCBI Taxonomy" id="392033"/>
    <lineage>
        <taxon>Eukaryota</taxon>
        <taxon>Metazoa</taxon>
        <taxon>Spiralia</taxon>
        <taxon>Gnathifera</taxon>
        <taxon>Rotifera</taxon>
        <taxon>Eurotatoria</taxon>
        <taxon>Bdelloidea</taxon>
        <taxon>Philodinida</taxon>
        <taxon>Philodinidae</taxon>
        <taxon>Rotaria</taxon>
    </lineage>
</organism>
<dbReference type="PANTHER" id="PTHR21301:SF10">
    <property type="entry name" value="REVERSE TRANSCRIPTASE DOMAIN-CONTAINING PROTEIN"/>
    <property type="match status" value="1"/>
</dbReference>
<evidence type="ECO:0000259" key="2">
    <source>
        <dbReference type="PROSITE" id="PS50878"/>
    </source>
</evidence>
<reference evidence="3" key="1">
    <citation type="submission" date="2021-02" db="EMBL/GenBank/DDBJ databases">
        <authorList>
            <person name="Nowell W R."/>
        </authorList>
    </citation>
    <scope>NUCLEOTIDE SEQUENCE</scope>
</reference>
<dbReference type="AlphaFoldDB" id="A0A819XA31"/>
<name>A0A819XA31_9BILA</name>
<gene>
    <name evidence="3" type="ORF">OTI717_LOCUS35568</name>
</gene>
<dbReference type="InterPro" id="IPR000477">
    <property type="entry name" value="RT_dom"/>
</dbReference>
<sequence>MKKLPLHAEKPLITKKQYEAMYPKENETELAHLYFISKPHKISTPLRPIVAGIHAPATLISKYLDESLRPIFNRVARKTIYINSLDLVKQLENYERDGNLSSSTKFITADVKNLCTMIPKGGALDALYRFCVKHGKDGNIGNLSINTIIRLACLVLDTNCFVFDNKYYKQIRGGAMGSPFTMTLANIYMYEWEQSLIQHQQIRNELYGRYIDDIFMTSNESIENIKALLDQANEKDPNIRINYIIHESVEFLDVLIENVEGKLTTSVFRKPAAEPYIHPYTSDHPRHIHSNTINTALLRGIRICSDVHTFDQERLKIEMALLLNGYPPKFIKRHFKELFKNYHASEIYQDLDEQRYKELHLQLLNESLTDHHQQQLPANQQSMTEQQKNTHKKHKQNKEKELVIHYRYESGPLNTFSREFKQL</sequence>
<evidence type="ECO:0000313" key="3">
    <source>
        <dbReference type="EMBL" id="CAF4137603.1"/>
    </source>
</evidence>
<dbReference type="InterPro" id="IPR058912">
    <property type="entry name" value="HTH_animal"/>
</dbReference>
<accession>A0A819XA31</accession>
<dbReference type="EMBL" id="CAJOAX010013952">
    <property type="protein sequence ID" value="CAF4137603.1"/>
    <property type="molecule type" value="Genomic_DNA"/>
</dbReference>
<protein>
    <recommendedName>
        <fullName evidence="2">Reverse transcriptase domain-containing protein</fullName>
    </recommendedName>
</protein>
<feature type="compositionally biased region" description="Polar residues" evidence="1">
    <location>
        <begin position="374"/>
        <end position="383"/>
    </location>
</feature>
<dbReference type="Proteomes" id="UP000663823">
    <property type="component" value="Unassembled WGS sequence"/>
</dbReference>